<feature type="non-terminal residue" evidence="2">
    <location>
        <position position="1"/>
    </location>
</feature>
<sequence length="134" mass="16313">ICILPIKSKRFKEYNLKPKELSIEEAFELLFKIFPKYLDYFEFDLDAFLTYKSIKSYTFYIILRIISILIYLIVILSFIFLEDPLIKAITWIISSSFLFEYFNLDKLIHKKYKYTSYFYSIINRNCRDITISRT</sequence>
<dbReference type="EMBL" id="LAZR01011538">
    <property type="protein sequence ID" value="KKM61165.1"/>
    <property type="molecule type" value="Genomic_DNA"/>
</dbReference>
<reference evidence="2" key="1">
    <citation type="journal article" date="2015" name="Nature">
        <title>Complex archaea that bridge the gap between prokaryotes and eukaryotes.</title>
        <authorList>
            <person name="Spang A."/>
            <person name="Saw J.H."/>
            <person name="Jorgensen S.L."/>
            <person name="Zaremba-Niedzwiedzka K."/>
            <person name="Martijn J."/>
            <person name="Lind A.E."/>
            <person name="van Eijk R."/>
            <person name="Schleper C."/>
            <person name="Guy L."/>
            <person name="Ettema T.J."/>
        </authorList>
    </citation>
    <scope>NUCLEOTIDE SEQUENCE</scope>
</reference>
<protein>
    <submittedName>
        <fullName evidence="2">Uncharacterized protein</fullName>
    </submittedName>
</protein>
<gene>
    <name evidence="2" type="ORF">LCGC14_1534400</name>
</gene>
<evidence type="ECO:0000256" key="1">
    <source>
        <dbReference type="SAM" id="Phobius"/>
    </source>
</evidence>
<name>A0A0F9LAP4_9ZZZZ</name>
<feature type="transmembrane region" description="Helical" evidence="1">
    <location>
        <begin position="85"/>
        <end position="104"/>
    </location>
</feature>
<evidence type="ECO:0000313" key="2">
    <source>
        <dbReference type="EMBL" id="KKM61165.1"/>
    </source>
</evidence>
<keyword evidence="1" id="KW-0812">Transmembrane</keyword>
<organism evidence="2">
    <name type="scientific">marine sediment metagenome</name>
    <dbReference type="NCBI Taxonomy" id="412755"/>
    <lineage>
        <taxon>unclassified sequences</taxon>
        <taxon>metagenomes</taxon>
        <taxon>ecological metagenomes</taxon>
    </lineage>
</organism>
<keyword evidence="1" id="KW-0472">Membrane</keyword>
<keyword evidence="1" id="KW-1133">Transmembrane helix</keyword>
<proteinExistence type="predicted"/>
<accession>A0A0F9LAP4</accession>
<comment type="caution">
    <text evidence="2">The sequence shown here is derived from an EMBL/GenBank/DDBJ whole genome shotgun (WGS) entry which is preliminary data.</text>
</comment>
<dbReference type="AlphaFoldDB" id="A0A0F9LAP4"/>
<feature type="transmembrane region" description="Helical" evidence="1">
    <location>
        <begin position="57"/>
        <end position="79"/>
    </location>
</feature>